<accession>A0A183B1E7</accession>
<protein>
    <submittedName>
        <fullName evidence="3">ShKT domain-containing protein</fullName>
    </submittedName>
</protein>
<feature type="domain" description="ShKT" evidence="2">
    <location>
        <begin position="1"/>
        <end position="9"/>
    </location>
</feature>
<proteinExistence type="predicted"/>
<sequence length="233" mass="26148">LCPKSCGLCKCSGSHVLQSRCNRAGQAVETRITYRPHPVHHICTTSIEKKKVACEFCPIGQFTVIHECNEASGKRRISHVRAQLVHGPQPQLPNSIKIYKPRCAISVQNELLPCNGCLASESDRKTVLPCRRRAPHPTDSEPVYQLKVITEYMVNEHGCCHVRRSERVFPCDGCPKMLIGTGPCTHGHRLRYFLFFTRPLTAIHNPETKCIPHTVTRKEPCESDGARMQGDSL</sequence>
<organism evidence="3">
    <name type="scientific">Echinostoma caproni</name>
    <dbReference type="NCBI Taxonomy" id="27848"/>
    <lineage>
        <taxon>Eukaryota</taxon>
        <taxon>Metazoa</taxon>
        <taxon>Spiralia</taxon>
        <taxon>Lophotrochozoa</taxon>
        <taxon>Platyhelminthes</taxon>
        <taxon>Trematoda</taxon>
        <taxon>Digenea</taxon>
        <taxon>Plagiorchiida</taxon>
        <taxon>Echinostomata</taxon>
        <taxon>Echinostomatoidea</taxon>
        <taxon>Echinostomatidae</taxon>
        <taxon>Echinostoma</taxon>
    </lineage>
</organism>
<evidence type="ECO:0000259" key="2">
    <source>
        <dbReference type="PROSITE" id="PS51670"/>
    </source>
</evidence>
<dbReference type="InterPro" id="IPR003582">
    <property type="entry name" value="ShKT_dom"/>
</dbReference>
<dbReference type="PROSITE" id="PS51670">
    <property type="entry name" value="SHKT"/>
    <property type="match status" value="1"/>
</dbReference>
<evidence type="ECO:0000313" key="3">
    <source>
        <dbReference type="WBParaSite" id="ECPE_0001307001-mRNA-1"/>
    </source>
</evidence>
<name>A0A183B1E7_9TREM</name>
<comment type="caution">
    <text evidence="1">Lacks conserved residue(s) required for the propagation of feature annotation.</text>
</comment>
<evidence type="ECO:0000256" key="1">
    <source>
        <dbReference type="PROSITE-ProRule" id="PRU01005"/>
    </source>
</evidence>
<dbReference type="AlphaFoldDB" id="A0A183B1E7"/>
<reference evidence="3" key="1">
    <citation type="submission" date="2016-06" db="UniProtKB">
        <authorList>
            <consortium name="WormBaseParasite"/>
        </authorList>
    </citation>
    <scope>IDENTIFICATION</scope>
</reference>
<dbReference type="WBParaSite" id="ECPE_0001307001-mRNA-1">
    <property type="protein sequence ID" value="ECPE_0001307001-mRNA-1"/>
    <property type="gene ID" value="ECPE_0001307001"/>
</dbReference>